<protein>
    <recommendedName>
        <fullName evidence="2">Nucleolar 27S pre-rRNA processing Urb2/Npa2 C-terminal domain-containing protein</fullName>
    </recommendedName>
</protein>
<feature type="domain" description="Nucleolar 27S pre-rRNA processing Urb2/Npa2 C-terminal" evidence="2">
    <location>
        <begin position="1110"/>
        <end position="1338"/>
    </location>
</feature>
<dbReference type="EMBL" id="KN880680">
    <property type="protein sequence ID" value="KIY63682.1"/>
    <property type="molecule type" value="Genomic_DNA"/>
</dbReference>
<evidence type="ECO:0000313" key="3">
    <source>
        <dbReference type="EMBL" id="KIY63682.1"/>
    </source>
</evidence>
<dbReference type="STRING" id="1314674.A0A0D7AZQ0"/>
<sequence>MSSQDFIRSLKASSDPPQPNGPSKLEIARAGWADNALYVPRKDEVIADWILTQLHKDHDSSLDSGLWKLLADVLLHPQLPLKTWLPPLLARINLLNAINHVLIGLPTLGESIRETLLDSACAAISQLWPFAARKLSVDALHESFGTLVETLKIVDLSESLKRLSVWISNAFKAILSSSSTKKKVFTTFTQKYLVPWSECIFNQSFHIGDTVFETGVEILFNLDLIRQWDDNEKILFEALRGAPSSTLPLLLTSYMATVKRLRGALFGQTSNQRTYGDVDNIRQAASRFFLSCQGAMETVEKTDIYWSTQTGLIQVLAQGAYYADQQELEEALHRLVDFAATSLKSYSISEDDQKTAAAAAQTLHAVTSVEYNTIAPAISRILAHIVVIPSTSDSYYNLLNGILEHYSRTRTINEYIHLLLALPFDAVRSSAESYQNVVPTTVASPLMHPRHLEQLAKCTATFLTPTQILPLFQHITSRVRVCSDEFLNAQDGVKLKRSVNASGDPLAALESVGLRLLLIYRLSSSVITSLPLNHLAADAHTKYNETLVEFYAFLGSTATKALKYFNKHSASKSAAAQASASAIAAILRSAYVLRQRHSELRTCPSEKLMSRLQVFTGDKELTTAYPQLSIETYRHYLDHVQHWNGFDGMGCIIEFLALTMDSGAWNVETSILMQILCQRWLPVLDCYASPEQLDTFVRVLFGKAVNANDSLQFCLTSGAFWELATLRDHILSYVGKATEPSKKKKNSRITATVSLFRVLLSFPSDYFPRPLKLELLKRARLADSILVSTGIDVLPTLEYDLTALRTFALRTMASLEMDQSVDDTPARVEELLAIPTQDQALIEVTLDLIRLYLSSAVAHGAETTLRKLLQVDVKANIFMDENIHARYILLVADVISKEAVPSKFSTEILNALAKLRSDLVDALESRLNTTNFAQTSNDQLRIVLIGWQHALRISRWLGPNKGSTLTLYGPRMCLLCMQSDDVDQALVDASISVLKEEVLLTEPGKRSTLLDILLESYIFLSGAHATDLDGHMSEVVRQLSVDEYARATAAVQERLLNSATPHLHCVVSLAGIMQQDNPKDTFQHVQAFIATSFTAFGNPSLLQLPLVRSQMCSLVLNRCRERAAVLRTTDANAIWSIISGLLAGCSKHESTTPKQVFHDIVGILTALVRHRRDIVIQSLPHLSECFRKLLLLMRRPKPQLGGKQSAMISDAFPIWLSSSDPLDAEEAKALSRLLEALLTKTIIRTYSSTTETAKAESLAKAFGKHAPFVITAFIEAITHPLCVFPANVRKELQPGLFALCEIMNEHDRNALMVTTLGANGRLMMKTLWKDYEKQKYVGRG</sequence>
<evidence type="ECO:0000313" key="4">
    <source>
        <dbReference type="Proteomes" id="UP000054007"/>
    </source>
</evidence>
<gene>
    <name evidence="3" type="ORF">CYLTODRAFT_381897</name>
</gene>
<organism evidence="3 4">
    <name type="scientific">Cylindrobasidium torrendii FP15055 ss-10</name>
    <dbReference type="NCBI Taxonomy" id="1314674"/>
    <lineage>
        <taxon>Eukaryota</taxon>
        <taxon>Fungi</taxon>
        <taxon>Dikarya</taxon>
        <taxon>Basidiomycota</taxon>
        <taxon>Agaricomycotina</taxon>
        <taxon>Agaricomycetes</taxon>
        <taxon>Agaricomycetidae</taxon>
        <taxon>Agaricales</taxon>
        <taxon>Marasmiineae</taxon>
        <taxon>Physalacriaceae</taxon>
        <taxon>Cylindrobasidium</taxon>
    </lineage>
</organism>
<reference evidence="3 4" key="1">
    <citation type="journal article" date="2015" name="Fungal Genet. Biol.">
        <title>Evolution of novel wood decay mechanisms in Agaricales revealed by the genome sequences of Fistulina hepatica and Cylindrobasidium torrendii.</title>
        <authorList>
            <person name="Floudas D."/>
            <person name="Held B.W."/>
            <person name="Riley R."/>
            <person name="Nagy L.G."/>
            <person name="Koehler G."/>
            <person name="Ransdell A.S."/>
            <person name="Younus H."/>
            <person name="Chow J."/>
            <person name="Chiniquy J."/>
            <person name="Lipzen A."/>
            <person name="Tritt A."/>
            <person name="Sun H."/>
            <person name="Haridas S."/>
            <person name="LaButti K."/>
            <person name="Ohm R.A."/>
            <person name="Kues U."/>
            <person name="Blanchette R.A."/>
            <person name="Grigoriev I.V."/>
            <person name="Minto R.E."/>
            <person name="Hibbett D.S."/>
        </authorList>
    </citation>
    <scope>NUCLEOTIDE SEQUENCE [LARGE SCALE GENOMIC DNA]</scope>
    <source>
        <strain evidence="3 4">FP15055 ss-10</strain>
    </source>
</reference>
<dbReference type="InterPro" id="IPR018849">
    <property type="entry name" value="Urb2/Npa2_C"/>
</dbReference>
<evidence type="ECO:0000256" key="1">
    <source>
        <dbReference type="SAM" id="MobiDB-lite"/>
    </source>
</evidence>
<accession>A0A0D7AZQ0</accession>
<evidence type="ECO:0000259" key="2">
    <source>
        <dbReference type="Pfam" id="PF10441"/>
    </source>
</evidence>
<dbReference type="Proteomes" id="UP000054007">
    <property type="component" value="Unassembled WGS sequence"/>
</dbReference>
<dbReference type="OrthoDB" id="160374at2759"/>
<dbReference type="Pfam" id="PF10441">
    <property type="entry name" value="Urb2"/>
    <property type="match status" value="1"/>
</dbReference>
<name>A0A0D7AZQ0_9AGAR</name>
<feature type="region of interest" description="Disordered" evidence="1">
    <location>
        <begin position="1"/>
        <end position="22"/>
    </location>
</feature>
<keyword evidence="4" id="KW-1185">Reference proteome</keyword>
<proteinExistence type="predicted"/>